<dbReference type="Pfam" id="PF08264">
    <property type="entry name" value="Anticodon_1"/>
    <property type="match status" value="1"/>
</dbReference>
<dbReference type="OrthoDB" id="15954at2759"/>
<evidence type="ECO:0000313" key="16">
    <source>
        <dbReference type="Proteomes" id="UP000000689"/>
    </source>
</evidence>
<evidence type="ECO:0000259" key="12">
    <source>
        <dbReference type="Pfam" id="PF08264"/>
    </source>
</evidence>
<evidence type="ECO:0000256" key="9">
    <source>
        <dbReference type="ARBA" id="ARBA00030520"/>
    </source>
</evidence>
<feature type="domain" description="Leucyl-tRNA synthetase editing" evidence="14">
    <location>
        <begin position="253"/>
        <end position="444"/>
    </location>
</feature>
<comment type="catalytic activity">
    <reaction evidence="10">
        <text>tRNA(Leu) + L-leucine + ATP = L-leucyl-tRNA(Leu) + AMP + diphosphate</text>
        <dbReference type="Rhea" id="RHEA:11688"/>
        <dbReference type="Rhea" id="RHEA-COMP:9613"/>
        <dbReference type="Rhea" id="RHEA-COMP:9622"/>
        <dbReference type="ChEBI" id="CHEBI:30616"/>
        <dbReference type="ChEBI" id="CHEBI:33019"/>
        <dbReference type="ChEBI" id="CHEBI:57427"/>
        <dbReference type="ChEBI" id="CHEBI:78442"/>
        <dbReference type="ChEBI" id="CHEBI:78494"/>
        <dbReference type="ChEBI" id="CHEBI:456215"/>
        <dbReference type="EC" id="6.1.1.4"/>
    </reaction>
</comment>
<dbReference type="InterPro" id="IPR002302">
    <property type="entry name" value="Leu-tRNA-ligase"/>
</dbReference>
<evidence type="ECO:0000256" key="6">
    <source>
        <dbReference type="ARBA" id="ARBA00022840"/>
    </source>
</evidence>
<evidence type="ECO:0000313" key="15">
    <source>
        <dbReference type="EMBL" id="CCD27109.1"/>
    </source>
</evidence>
<dbReference type="STRING" id="1071378.G0WH31"/>
<dbReference type="PROSITE" id="PS00178">
    <property type="entry name" value="AA_TRNA_LIGASE_I"/>
    <property type="match status" value="1"/>
</dbReference>
<keyword evidence="7 11" id="KW-0648">Protein biosynthesis</keyword>
<evidence type="ECO:0000259" key="13">
    <source>
        <dbReference type="Pfam" id="PF09334"/>
    </source>
</evidence>
<dbReference type="FunFam" id="1.10.730.10:FF:000002">
    <property type="entry name" value="Leucine--tRNA ligase"/>
    <property type="match status" value="1"/>
</dbReference>
<accession>G0WH31</accession>
<protein>
    <recommendedName>
        <fullName evidence="3">leucine--tRNA ligase</fullName>
        <ecNumber evidence="3">6.1.1.4</ecNumber>
    </recommendedName>
    <alternativeName>
        <fullName evidence="9">Leucyl-tRNA synthetase</fullName>
    </alternativeName>
</protein>
<dbReference type="RefSeq" id="XP_003672352.1">
    <property type="nucleotide sequence ID" value="XM_003672304.1"/>
</dbReference>
<name>G0WH31_NAUDC</name>
<dbReference type="SUPFAM" id="SSF52374">
    <property type="entry name" value="Nucleotidylyl transferase"/>
    <property type="match status" value="1"/>
</dbReference>
<dbReference type="EC" id="6.1.1.4" evidence="3"/>
<keyword evidence="8 11" id="KW-0030">Aminoacyl-tRNA synthetase</keyword>
<dbReference type="InterPro" id="IPR025709">
    <property type="entry name" value="Leu_tRNA-synth_edit"/>
</dbReference>
<evidence type="ECO:0000256" key="2">
    <source>
        <dbReference type="ARBA" id="ARBA00005594"/>
    </source>
</evidence>
<keyword evidence="5 11" id="KW-0547">Nucleotide-binding</keyword>
<dbReference type="InterPro" id="IPR015413">
    <property type="entry name" value="Methionyl/Leucyl_tRNA_Synth"/>
</dbReference>
<reference evidence="15 16" key="1">
    <citation type="journal article" date="2011" name="Proc. Natl. Acad. Sci. U.S.A.">
        <title>Evolutionary erosion of yeast sex chromosomes by mating-type switching accidents.</title>
        <authorList>
            <person name="Gordon J.L."/>
            <person name="Armisen D."/>
            <person name="Proux-Wera E."/>
            <person name="Oheigeartaigh S.S."/>
            <person name="Byrne K.P."/>
            <person name="Wolfe K.H."/>
        </authorList>
    </citation>
    <scope>NUCLEOTIDE SEQUENCE [LARGE SCALE GENOMIC DNA]</scope>
    <source>
        <strain evidence="16">ATCC 10597 / BCRC 20456 / CBS 421 / NBRC 0211 / NRRL Y-12639</strain>
    </source>
</reference>
<gene>
    <name evidence="15" type="primary">NDAI0J02170</name>
    <name evidence="15" type="ordered locus">NDAI_0J02170</name>
</gene>
<evidence type="ECO:0000256" key="5">
    <source>
        <dbReference type="ARBA" id="ARBA00022741"/>
    </source>
</evidence>
<dbReference type="GO" id="GO:0032543">
    <property type="term" value="P:mitochondrial translation"/>
    <property type="evidence" value="ECO:0007669"/>
    <property type="project" value="EnsemblFungi"/>
</dbReference>
<dbReference type="InterPro" id="IPR009080">
    <property type="entry name" value="tRNAsynth_Ia_anticodon-bd"/>
</dbReference>
<dbReference type="NCBIfam" id="TIGR00396">
    <property type="entry name" value="leuS_bact"/>
    <property type="match status" value="1"/>
</dbReference>
<keyword evidence="6 11" id="KW-0067">ATP-binding</keyword>
<dbReference type="GO" id="GO:0005524">
    <property type="term" value="F:ATP binding"/>
    <property type="evidence" value="ECO:0007669"/>
    <property type="project" value="UniProtKB-KW"/>
</dbReference>
<keyword evidence="16" id="KW-1185">Reference proteome</keyword>
<dbReference type="FunFam" id="3.40.50.620:FF:000003">
    <property type="entry name" value="Leucine--tRNA ligase"/>
    <property type="match status" value="1"/>
</dbReference>
<dbReference type="FunFam" id="3.40.50.620:FF:000100">
    <property type="entry name" value="probable leucine--tRNA ligase, mitochondrial"/>
    <property type="match status" value="1"/>
</dbReference>
<dbReference type="OMA" id="DDVDWAD"/>
<dbReference type="AlphaFoldDB" id="G0WH31"/>
<dbReference type="Proteomes" id="UP000000689">
    <property type="component" value="Chromosome 10"/>
</dbReference>
<dbReference type="SUPFAM" id="SSF50677">
    <property type="entry name" value="ValRS/IleRS/LeuRS editing domain"/>
    <property type="match status" value="1"/>
</dbReference>
<keyword evidence="4 11" id="KW-0436">Ligase</keyword>
<evidence type="ECO:0000256" key="8">
    <source>
        <dbReference type="ARBA" id="ARBA00023146"/>
    </source>
</evidence>
<dbReference type="PANTHER" id="PTHR43740">
    <property type="entry name" value="LEUCYL-TRNA SYNTHETASE"/>
    <property type="match status" value="1"/>
</dbReference>
<feature type="domain" description="Methionyl/Valyl/Leucyl/Isoleucyl-tRNA synthetase anticodon-binding" evidence="12">
    <location>
        <begin position="744"/>
        <end position="839"/>
    </location>
</feature>
<dbReference type="EMBL" id="HE580276">
    <property type="protein sequence ID" value="CCD27109.1"/>
    <property type="molecule type" value="Genomic_DNA"/>
</dbReference>
<dbReference type="HOGENOM" id="CLU_004427_0_0_1"/>
<dbReference type="InterPro" id="IPR001412">
    <property type="entry name" value="aa-tRNA-synth_I_CS"/>
</dbReference>
<dbReference type="CDD" id="cd00812">
    <property type="entry name" value="LeuRS_core"/>
    <property type="match status" value="1"/>
</dbReference>
<evidence type="ECO:0000256" key="4">
    <source>
        <dbReference type="ARBA" id="ARBA00022598"/>
    </source>
</evidence>
<dbReference type="PRINTS" id="PR00985">
    <property type="entry name" value="TRNASYNTHLEU"/>
</dbReference>
<dbReference type="PANTHER" id="PTHR43740:SF2">
    <property type="entry name" value="LEUCINE--TRNA LIGASE, MITOCHONDRIAL"/>
    <property type="match status" value="1"/>
</dbReference>
<dbReference type="Gene3D" id="1.10.730.10">
    <property type="entry name" value="Isoleucyl-tRNA Synthetase, Domain 1"/>
    <property type="match status" value="1"/>
</dbReference>
<feature type="domain" description="Methionyl/Leucyl tRNA synthetase" evidence="13">
    <location>
        <begin position="67"/>
        <end position="204"/>
    </location>
</feature>
<dbReference type="InterPro" id="IPR014729">
    <property type="entry name" value="Rossmann-like_a/b/a_fold"/>
</dbReference>
<comment type="similarity">
    <text evidence="2 11">Belongs to the class-I aminoacyl-tRNA synthetase family.</text>
</comment>
<dbReference type="GO" id="GO:0006429">
    <property type="term" value="P:leucyl-tRNA aminoacylation"/>
    <property type="evidence" value="ECO:0007669"/>
    <property type="project" value="EnsemblFungi"/>
</dbReference>
<evidence type="ECO:0000256" key="7">
    <source>
        <dbReference type="ARBA" id="ARBA00022917"/>
    </source>
</evidence>
<evidence type="ECO:0000256" key="3">
    <source>
        <dbReference type="ARBA" id="ARBA00013164"/>
    </source>
</evidence>
<dbReference type="GeneID" id="11494447"/>
<dbReference type="GO" id="GO:0006397">
    <property type="term" value="P:mRNA processing"/>
    <property type="evidence" value="ECO:0007669"/>
    <property type="project" value="EnsemblFungi"/>
</dbReference>
<sequence>MLRHPNLIHVRSMAVNVPSFKGKATATLIELGQKWKDKTTKGVMLPTEPDMKARKKRKLDRDQESMYVLSMFPYPSGMLHMGHLRVYTISDALNRFFKQRGYSVIHPMGWDAFGLPAENAAIERHIHPSIWTKENIVKMREQMNNMLANFDWDREVTTCNPDYYKFNQWIFLKLYENGLAYRKEAEINWDPVDKTVLANEQVDANGRSWRSGAKVEKRLLKQWFLGITKFADNLNSDLRRLKKWPEKVKTMQKNWIGKSKGVQLLFGTDNSNFDEISAFTTRVETLPVAQFLALSKDHPIATHYAKIDPKLRKFIENISNLPPDSKDGYLISEIKAINPLTQDTIPIFVTPYVISDYGNDSKRIIKGAAVMGCPAHDTRDFEFWKQNMPNEMIKSCLEPEFMSEGNNGIQLPFTDTYAVRMTEDMGKYSGLNILDARNEIRKELQEKKVGSLTTKYRLRDWLISRQRYWGTPIPMIHCDDCGTVPVPEKDLPVVLPDIKHLSSKGGSPLSQVPEFVNVKCPSCGNDAKRETDTMDTFMDSSWYFFRYLDPKNKDLPFGPSLVSKNMPVDIYVGGVEHAILHLLYSRFISKFLGSIGMWSDEKHSYEPFKHLLTQGMVKGETLTDPDTGRYLKKEELHVDPETGETIITATGKDPVVTYEKMSKSKYNGADPNECISTHGPDATRAHIMFQSPVEDALVWDESKIIGIERWLIRVLRYTIILAQKQKFDPNFVTPEDMTDPEIEFHNKAQKLIKSITEEYDINLSLNTVISDYMKFTNILEVAADKGNVRNEILMQNLQKLIIMLYPVTPSISEETADIIKKNQEGWEGWNHYRWPRIERIVETKFQRFQIVVNGRVKFYFTTEKNFFKKGRDYVIETLMNSPDGRKYLSDKTIKKFVMKYNIVSFQFHKNKNILETVRKQFEDD</sequence>
<dbReference type="GO" id="GO:0097157">
    <property type="term" value="F:pre-mRNA intronic binding"/>
    <property type="evidence" value="ECO:0007669"/>
    <property type="project" value="EnsemblFungi"/>
</dbReference>
<dbReference type="eggNOG" id="KOG0435">
    <property type="taxonomic scope" value="Eukaryota"/>
</dbReference>
<dbReference type="GO" id="GO:0000372">
    <property type="term" value="P:Group I intron splicing"/>
    <property type="evidence" value="ECO:0007669"/>
    <property type="project" value="EnsemblFungi"/>
</dbReference>
<dbReference type="GO" id="GO:0002161">
    <property type="term" value="F:aminoacyl-tRNA deacylase activity"/>
    <property type="evidence" value="ECO:0007669"/>
    <property type="project" value="InterPro"/>
</dbReference>
<dbReference type="Pfam" id="PF13603">
    <property type="entry name" value="tRNA-synt_1_2"/>
    <property type="match status" value="1"/>
</dbReference>
<dbReference type="Gene3D" id="3.40.50.620">
    <property type="entry name" value="HUPs"/>
    <property type="match status" value="2"/>
</dbReference>
<organism evidence="15 16">
    <name type="scientific">Naumovozyma dairenensis (strain ATCC 10597 / BCRC 20456 / CBS 421 / NBRC 0211 / NRRL Y-12639)</name>
    <name type="common">Saccharomyces dairenensis</name>
    <dbReference type="NCBI Taxonomy" id="1071378"/>
    <lineage>
        <taxon>Eukaryota</taxon>
        <taxon>Fungi</taxon>
        <taxon>Dikarya</taxon>
        <taxon>Ascomycota</taxon>
        <taxon>Saccharomycotina</taxon>
        <taxon>Saccharomycetes</taxon>
        <taxon>Saccharomycetales</taxon>
        <taxon>Saccharomycetaceae</taxon>
        <taxon>Naumovozyma</taxon>
    </lineage>
</organism>
<dbReference type="Pfam" id="PF09334">
    <property type="entry name" value="tRNA-synt_1g"/>
    <property type="match status" value="1"/>
</dbReference>
<dbReference type="InterPro" id="IPR009008">
    <property type="entry name" value="Val/Leu/Ile-tRNA-synth_edit"/>
</dbReference>
<evidence type="ECO:0000256" key="10">
    <source>
        <dbReference type="ARBA" id="ARBA00047469"/>
    </source>
</evidence>
<dbReference type="KEGG" id="ndi:NDAI_0J02170"/>
<dbReference type="InterPro" id="IPR013155">
    <property type="entry name" value="M/V/L/I-tRNA-synth_anticd-bd"/>
</dbReference>
<evidence type="ECO:0000259" key="14">
    <source>
        <dbReference type="Pfam" id="PF13603"/>
    </source>
</evidence>
<comment type="subcellular location">
    <subcellularLocation>
        <location evidence="1">Mitochondrion matrix</location>
    </subcellularLocation>
</comment>
<evidence type="ECO:0000256" key="1">
    <source>
        <dbReference type="ARBA" id="ARBA00004305"/>
    </source>
</evidence>
<proteinExistence type="inferred from homology"/>
<dbReference type="SUPFAM" id="SSF47323">
    <property type="entry name" value="Anticodon-binding domain of a subclass of class I aminoacyl-tRNA synthetases"/>
    <property type="match status" value="1"/>
</dbReference>
<dbReference type="GO" id="GO:0005759">
    <property type="term" value="C:mitochondrial matrix"/>
    <property type="evidence" value="ECO:0007669"/>
    <property type="project" value="UniProtKB-SubCell"/>
</dbReference>
<evidence type="ECO:0000256" key="11">
    <source>
        <dbReference type="RuleBase" id="RU363039"/>
    </source>
</evidence>
<dbReference type="GO" id="GO:0004823">
    <property type="term" value="F:leucine-tRNA ligase activity"/>
    <property type="evidence" value="ECO:0007669"/>
    <property type="project" value="UniProtKB-EC"/>
</dbReference>